<feature type="domain" description="HECT" evidence="12">
    <location>
        <begin position="661"/>
        <end position="1027"/>
    </location>
</feature>
<dbReference type="SUPFAM" id="SSF56204">
    <property type="entry name" value="Hect, E3 ligase catalytic domain"/>
    <property type="match status" value="1"/>
</dbReference>
<dbReference type="InterPro" id="IPR035983">
    <property type="entry name" value="Hect_E3_ubiquitin_ligase"/>
</dbReference>
<dbReference type="InterPro" id="IPR000569">
    <property type="entry name" value="HECT_dom"/>
</dbReference>
<feature type="compositionally biased region" description="Basic and acidic residues" evidence="11">
    <location>
        <begin position="11"/>
        <end position="31"/>
    </location>
</feature>
<dbReference type="GO" id="GO:0061630">
    <property type="term" value="F:ubiquitin protein ligase activity"/>
    <property type="evidence" value="ECO:0007669"/>
    <property type="project" value="UniProtKB-EC"/>
</dbReference>
<evidence type="ECO:0000256" key="6">
    <source>
        <dbReference type="ARBA" id="ARBA00023018"/>
    </source>
</evidence>
<dbReference type="GO" id="GO:0000209">
    <property type="term" value="P:protein polyubiquitination"/>
    <property type="evidence" value="ECO:0007669"/>
    <property type="project" value="InterPro"/>
</dbReference>
<evidence type="ECO:0000256" key="8">
    <source>
        <dbReference type="ARBA" id="ARBA00067505"/>
    </source>
</evidence>
<proteinExistence type="predicted"/>
<dbReference type="PROSITE" id="PS50096">
    <property type="entry name" value="IQ"/>
    <property type="match status" value="1"/>
</dbReference>
<evidence type="ECO:0000256" key="7">
    <source>
        <dbReference type="ARBA" id="ARBA00034105"/>
    </source>
</evidence>
<reference evidence="13" key="2">
    <citation type="submission" date="2025-08" db="UniProtKB">
        <authorList>
            <consortium name="Ensembl"/>
        </authorList>
    </citation>
    <scope>IDENTIFICATION</scope>
</reference>
<dbReference type="Pfam" id="PF00632">
    <property type="entry name" value="HECT"/>
    <property type="match status" value="1"/>
</dbReference>
<dbReference type="PANTHER" id="PTHR45700">
    <property type="entry name" value="UBIQUITIN-PROTEIN LIGASE E3C"/>
    <property type="match status" value="1"/>
</dbReference>
<dbReference type="Gene3D" id="3.90.1750.10">
    <property type="entry name" value="Hect, E3 ligase catalytic domains"/>
    <property type="match status" value="1"/>
</dbReference>
<dbReference type="GO" id="GO:0006511">
    <property type="term" value="P:ubiquitin-dependent protein catabolic process"/>
    <property type="evidence" value="ECO:0007669"/>
    <property type="project" value="TreeGrafter"/>
</dbReference>
<comment type="catalytic activity">
    <reaction evidence="1">
        <text>S-ubiquitinyl-[E2 ubiquitin-conjugating enzyme]-L-cysteine + [acceptor protein]-L-lysine = [E2 ubiquitin-conjugating enzyme]-L-cysteine + N(6)-ubiquitinyl-[acceptor protein]-L-lysine.</text>
        <dbReference type="EC" id="2.3.2.26"/>
    </reaction>
</comment>
<dbReference type="Proteomes" id="UP000472265">
    <property type="component" value="Chromosome 5"/>
</dbReference>
<comment type="pathway">
    <text evidence="2">Protein modification; protein ubiquitination.</text>
</comment>
<dbReference type="GeneTree" id="ENSGT00940000156548"/>
<sequence>MFTVPQSSKSDFLDKARQAREERRGQKDKEKAATNIQALIRRFLCRCRLQKQIRKEVDDYFQASEAGTSKRNALSIFKIARKLLFIYQLEDKMRFEKLCRAILASMEVENEPKPDILQDNKMITLYLTMLVTFTDTSTWRIVRGKGEALRPALTRICENIMGHLNQKGFYSILQILLTNGLARSKPSLSKGTLTAVFTLSLRPVIAAHFSENLLRSFLIHIMSVPAIVCHLNVLTPETHDLLRKFILFLSREEQCLDICVCLEGSHTLCLLGNLIHLGFLTEKVLEEEANHFVKDLTDMLSYCQRYVSQKKSNLTHWHPVLGWFSQTVDYGLNESMPLVTKQLQYLWGVSVIRTLFNDVLSKKLESQEPTPPPPQPSTSQNNLPVKNLFKRAFQKSASVRNILKPVGGKRVDSVEVQKVCSICVLYQTALSTLTQIRLQILTGLTHLDDLLPKLWAFICELGPQGGLKLFMECLNNDTEESKQLLAMLVLFCDCSRHLITILDDIEVYEEQTSFKIEELITISSFLNTFVYKMVWDGILENAKGEKLELFHSVHGWLMVLYERDCRRRFTPDDHWLRKDLKPSLLFQELEKGKKRAQLLLQYIPHVIPHKNRVLLFRNIVTKEKESLGLIETSSASPHVTHITIRRSRMLEDGYDQLRRLPANSIKGVIRVKFVNDLGVDEAGIDQDGVFKEFLEEIIKKVFNPALNLFKTTSGNERLYPSPTSYIHENHLQLFEFVGKMLGKAVYEGIVVDVPFASFFLSQVLGHHHSTFYSSIDELPSLDSEFYKNLTSIKRYDGDVGDLGLTLSYDEDVMGQLVCHELIPGGKTMPVTNENKISYIHLMAHFRMHTQIKEQTAAFIRGFRSIINPEWLHMFSTPEVQRLVSGDNAEIDLDDLKKHTVYYGGFHSSHRVIIWLWDILSSDFTADERAMFLKFVTSCSRPPLLGFAYLKPPFSIRCVEVSDDQDTGDTLGSVLRGFFTIRKKEPGGRLPTSSTCFNLLKLPNYSKKSILRDKLRYAISMNTGFELS</sequence>
<comment type="subcellular location">
    <subcellularLocation>
        <location evidence="7">Postsynaptic density</location>
    </subcellularLocation>
</comment>
<feature type="active site" description="Glycyl thioester intermediate" evidence="10">
    <location>
        <position position="995"/>
    </location>
</feature>
<dbReference type="Pfam" id="PF00612">
    <property type="entry name" value="IQ"/>
    <property type="match status" value="1"/>
</dbReference>
<accession>A0A671Y6D2</accession>
<evidence type="ECO:0000259" key="12">
    <source>
        <dbReference type="PROSITE" id="PS50237"/>
    </source>
</evidence>
<dbReference type="PANTHER" id="PTHR45700:SF3">
    <property type="entry name" value="UBIQUITIN-PROTEIN LIGASE E3B"/>
    <property type="match status" value="1"/>
</dbReference>
<dbReference type="SMART" id="SM00015">
    <property type="entry name" value="IQ"/>
    <property type="match status" value="1"/>
</dbReference>
<dbReference type="GO" id="GO:0014069">
    <property type="term" value="C:postsynaptic density"/>
    <property type="evidence" value="ECO:0007669"/>
    <property type="project" value="UniProtKB-SubCell"/>
</dbReference>
<reference evidence="13" key="1">
    <citation type="submission" date="2021-04" db="EMBL/GenBank/DDBJ databases">
        <authorList>
            <consortium name="Wellcome Sanger Institute Data Sharing"/>
        </authorList>
    </citation>
    <scope>NUCLEOTIDE SEQUENCE [LARGE SCALE GENOMIC DNA]</scope>
</reference>
<keyword evidence="6" id="KW-0770">Synapse</keyword>
<evidence type="ECO:0000256" key="9">
    <source>
        <dbReference type="ARBA" id="ARBA00077267"/>
    </source>
</evidence>
<evidence type="ECO:0000256" key="3">
    <source>
        <dbReference type="ARBA" id="ARBA00012485"/>
    </source>
</evidence>
<keyword evidence="5 10" id="KW-0833">Ubl conjugation pathway</keyword>
<dbReference type="EC" id="2.3.2.26" evidence="3"/>
<evidence type="ECO:0000256" key="5">
    <source>
        <dbReference type="ARBA" id="ARBA00022786"/>
    </source>
</evidence>
<dbReference type="CDD" id="cd00078">
    <property type="entry name" value="HECTc"/>
    <property type="match status" value="1"/>
</dbReference>
<feature type="region of interest" description="Disordered" evidence="11">
    <location>
        <begin position="1"/>
        <end position="31"/>
    </location>
</feature>
<evidence type="ECO:0000256" key="11">
    <source>
        <dbReference type="SAM" id="MobiDB-lite"/>
    </source>
</evidence>
<dbReference type="InterPro" id="IPR000048">
    <property type="entry name" value="IQ_motif_EF-hand-BS"/>
</dbReference>
<dbReference type="InterPro" id="IPR044611">
    <property type="entry name" value="E3A/B/C-like"/>
</dbReference>
<keyword evidence="4" id="KW-0808">Transferase</keyword>
<evidence type="ECO:0000256" key="10">
    <source>
        <dbReference type="PROSITE-ProRule" id="PRU00104"/>
    </source>
</evidence>
<feature type="compositionally biased region" description="Polar residues" evidence="11">
    <location>
        <begin position="1"/>
        <end position="10"/>
    </location>
</feature>
<dbReference type="FunFam" id="3.30.2410.10:FF:000012">
    <property type="entry name" value="Ubiquitin-protein ligase E3B"/>
    <property type="match status" value="1"/>
</dbReference>
<organism evidence="13 14">
    <name type="scientific">Sparus aurata</name>
    <name type="common">Gilthead sea bream</name>
    <dbReference type="NCBI Taxonomy" id="8175"/>
    <lineage>
        <taxon>Eukaryota</taxon>
        <taxon>Metazoa</taxon>
        <taxon>Chordata</taxon>
        <taxon>Craniata</taxon>
        <taxon>Vertebrata</taxon>
        <taxon>Euteleostomi</taxon>
        <taxon>Actinopterygii</taxon>
        <taxon>Neopterygii</taxon>
        <taxon>Teleostei</taxon>
        <taxon>Neoteleostei</taxon>
        <taxon>Acanthomorphata</taxon>
        <taxon>Eupercaria</taxon>
        <taxon>Spariformes</taxon>
        <taxon>Sparidae</taxon>
        <taxon>Sparus</taxon>
    </lineage>
</organism>
<dbReference type="FunFam" id="3.30.2160.10:FF:000002">
    <property type="entry name" value="Putative Ubiquitin-protein ligase E3C"/>
    <property type="match status" value="1"/>
</dbReference>
<keyword evidence="14" id="KW-1185">Reference proteome</keyword>
<evidence type="ECO:0000256" key="2">
    <source>
        <dbReference type="ARBA" id="ARBA00004906"/>
    </source>
</evidence>
<name>A0A671Y6D2_SPAAU</name>
<evidence type="ECO:0000313" key="13">
    <source>
        <dbReference type="Ensembl" id="ENSSAUP00010058656.1"/>
    </source>
</evidence>
<evidence type="ECO:0000256" key="4">
    <source>
        <dbReference type="ARBA" id="ARBA00022679"/>
    </source>
</evidence>
<dbReference type="SMART" id="SM00119">
    <property type="entry name" value="HECTc"/>
    <property type="match status" value="1"/>
</dbReference>
<dbReference type="Gene3D" id="3.30.2410.10">
    <property type="entry name" value="Hect, E3 ligase catalytic domain"/>
    <property type="match status" value="1"/>
</dbReference>
<dbReference type="PROSITE" id="PS50237">
    <property type="entry name" value="HECT"/>
    <property type="match status" value="1"/>
</dbReference>
<evidence type="ECO:0000313" key="14">
    <source>
        <dbReference type="Proteomes" id="UP000472265"/>
    </source>
</evidence>
<protein>
    <recommendedName>
        <fullName evidence="8">Ubiquitin-protein ligase E3B</fullName>
        <ecNumber evidence="3">2.3.2.26</ecNumber>
    </recommendedName>
    <alternativeName>
        <fullName evidence="9">HECT-type ubiquitin transferase E3B</fullName>
    </alternativeName>
</protein>
<evidence type="ECO:0000256" key="1">
    <source>
        <dbReference type="ARBA" id="ARBA00000885"/>
    </source>
</evidence>
<dbReference type="AlphaFoldDB" id="A0A671Y6D2"/>
<dbReference type="Ensembl" id="ENSSAUT00010061556.1">
    <property type="protein sequence ID" value="ENSSAUP00010058656.1"/>
    <property type="gene ID" value="ENSSAUG00010023912.1"/>
</dbReference>
<reference evidence="13" key="3">
    <citation type="submission" date="2025-09" db="UniProtKB">
        <authorList>
            <consortium name="Ensembl"/>
        </authorList>
    </citation>
    <scope>IDENTIFICATION</scope>
</reference>
<gene>
    <name evidence="13" type="primary">UBE3B</name>
    <name evidence="13" type="synonym">ube3b</name>
</gene>
<dbReference type="Gene3D" id="3.30.2160.10">
    <property type="entry name" value="Hect, E3 ligase catalytic domain"/>
    <property type="match status" value="1"/>
</dbReference>